<accession>A0AAV6G7B8</accession>
<dbReference type="Proteomes" id="UP000823561">
    <property type="component" value="Chromosome 13"/>
</dbReference>
<protein>
    <recommendedName>
        <fullName evidence="3">Apolipoprotein L3-like</fullName>
    </recommendedName>
</protein>
<reference evidence="1" key="1">
    <citation type="submission" date="2020-10" db="EMBL/GenBank/DDBJ databases">
        <title>Chromosome-scale genome assembly of the Allis shad, Alosa alosa.</title>
        <authorList>
            <person name="Margot Z."/>
            <person name="Christophe K."/>
            <person name="Cabau C."/>
            <person name="Louis A."/>
            <person name="Berthelot C."/>
            <person name="Parey E."/>
            <person name="Roest Crollius H."/>
            <person name="Montfort J."/>
            <person name="Robinson-Rechavi M."/>
            <person name="Bucao C."/>
            <person name="Bouchez O."/>
            <person name="Gislard M."/>
            <person name="Lluch J."/>
            <person name="Milhes M."/>
            <person name="Lampietro C."/>
            <person name="Lopez Roques C."/>
            <person name="Donnadieu C."/>
            <person name="Braasch I."/>
            <person name="Desvignes T."/>
            <person name="Postlethwait J."/>
            <person name="Bobe J."/>
            <person name="Guiguen Y."/>
        </authorList>
    </citation>
    <scope>NUCLEOTIDE SEQUENCE</scope>
    <source>
        <strain evidence="1">M-15738</strain>
        <tissue evidence="1">Blood</tissue>
    </source>
</reference>
<sequence length="267" mass="29758">MPKLHLGGGDKESSAWKKLQKMASRPNLLSKEPPPDFFIHLLMKDTSSFLQEFDNNESRVREIVGELKATSIEVKDIWDKRTKQCNTGAIVSGIGFLAAPFTAGLSLLALTAGGATLAYAKIQKDSEESGGAKKVETLGKELLEIVEPLRKKAEEIKTTCETLEEKSGSDESALGETDEFQKILRRVPEVKKMSVGVIDVVVALMQKFSKMLKPLPRPDRDDIKFKTKIEFEKENTTTLDNILQVAELSQKVVDEFDKMKKELGEFP</sequence>
<evidence type="ECO:0000313" key="1">
    <source>
        <dbReference type="EMBL" id="KAG5271019.1"/>
    </source>
</evidence>
<evidence type="ECO:0008006" key="3">
    <source>
        <dbReference type="Google" id="ProtNLM"/>
    </source>
</evidence>
<organism evidence="1 2">
    <name type="scientific">Alosa alosa</name>
    <name type="common">allis shad</name>
    <dbReference type="NCBI Taxonomy" id="278164"/>
    <lineage>
        <taxon>Eukaryota</taxon>
        <taxon>Metazoa</taxon>
        <taxon>Chordata</taxon>
        <taxon>Craniata</taxon>
        <taxon>Vertebrata</taxon>
        <taxon>Euteleostomi</taxon>
        <taxon>Actinopterygii</taxon>
        <taxon>Neopterygii</taxon>
        <taxon>Teleostei</taxon>
        <taxon>Clupei</taxon>
        <taxon>Clupeiformes</taxon>
        <taxon>Clupeoidei</taxon>
        <taxon>Clupeidae</taxon>
        <taxon>Alosa</taxon>
    </lineage>
</organism>
<dbReference type="EMBL" id="JADWDJ010000013">
    <property type="protein sequence ID" value="KAG5271019.1"/>
    <property type="molecule type" value="Genomic_DNA"/>
</dbReference>
<proteinExistence type="predicted"/>
<gene>
    <name evidence="1" type="ORF">AALO_G00174960</name>
</gene>
<keyword evidence="2" id="KW-1185">Reference proteome</keyword>
<dbReference type="AlphaFoldDB" id="A0AAV6G7B8"/>
<evidence type="ECO:0000313" key="2">
    <source>
        <dbReference type="Proteomes" id="UP000823561"/>
    </source>
</evidence>
<name>A0AAV6G7B8_9TELE</name>
<comment type="caution">
    <text evidence="1">The sequence shown here is derived from an EMBL/GenBank/DDBJ whole genome shotgun (WGS) entry which is preliminary data.</text>
</comment>